<keyword evidence="2" id="KW-1185">Reference proteome</keyword>
<comment type="caution">
    <text evidence="1">The sequence shown here is derived from an EMBL/GenBank/DDBJ whole genome shotgun (WGS) entry which is preliminary data.</text>
</comment>
<proteinExistence type="predicted"/>
<name>A0ACC3ST68_LIPKO</name>
<sequence length="392" mass="42777">MAIRPRPVVSDSIAKRVALIVCKVTKVAPTRPVYLRAAACPPAIVGGRSFSNCAAKMAFPTTTLGRDGPEITALGYGAMGISAFYEPHLTDEQAFPLFDKLIELGCTFWDTARIYGDNEEIIGRYFAKTSNRSKVFLCTKVGYKAPVVGGGIASPSGEPEFIRKSCEESLQRLGVETIDLYYQHRIDTTIPIEKTIAGFAELVKEGKIRYIGLSECSAETLRRAYKVHPIAAVQIEYSPFSLDAETNGVIEACKELGVAVVAYSPLSRGFLTGAYSSPDDFEPNDVRRRLPRFQGENFPANLELVNKLKTIAEKKGITTGQLSLAWLMALGAIPIPGSTKISRIEENVASLNVKLTDEELKTIREYVDAANIVGGRYPPVVVNLYADTPALE</sequence>
<evidence type="ECO:0000313" key="2">
    <source>
        <dbReference type="Proteomes" id="UP001433508"/>
    </source>
</evidence>
<dbReference type="Proteomes" id="UP001433508">
    <property type="component" value="Unassembled WGS sequence"/>
</dbReference>
<evidence type="ECO:0000313" key="1">
    <source>
        <dbReference type="EMBL" id="KAK9234561.1"/>
    </source>
</evidence>
<dbReference type="EMBL" id="MU971465">
    <property type="protein sequence ID" value="KAK9234561.1"/>
    <property type="molecule type" value="Genomic_DNA"/>
</dbReference>
<protein>
    <submittedName>
        <fullName evidence="1">NADP-dependent oxidoreductase domain-containing protein</fullName>
    </submittedName>
</protein>
<gene>
    <name evidence="1" type="ORF">V1525DRAFT_383138</name>
</gene>
<reference evidence="2" key="1">
    <citation type="journal article" date="2024" name="Front. Bioeng. Biotechnol.">
        <title>Genome-scale model development and genomic sequencing of the oleaginous clade Lipomyces.</title>
        <authorList>
            <person name="Czajka J.J."/>
            <person name="Han Y."/>
            <person name="Kim J."/>
            <person name="Mondo S.J."/>
            <person name="Hofstad B.A."/>
            <person name="Robles A."/>
            <person name="Haridas S."/>
            <person name="Riley R."/>
            <person name="LaButti K."/>
            <person name="Pangilinan J."/>
            <person name="Andreopoulos W."/>
            <person name="Lipzen A."/>
            <person name="Yan J."/>
            <person name="Wang M."/>
            <person name="Ng V."/>
            <person name="Grigoriev I.V."/>
            <person name="Spatafora J.W."/>
            <person name="Magnuson J.K."/>
            <person name="Baker S.E."/>
            <person name="Pomraning K.R."/>
        </authorList>
    </citation>
    <scope>NUCLEOTIDE SEQUENCE [LARGE SCALE GENOMIC DNA]</scope>
    <source>
        <strain evidence="2">CBS 7786</strain>
    </source>
</reference>
<organism evidence="1 2">
    <name type="scientific">Lipomyces kononenkoae</name>
    <name type="common">Yeast</name>
    <dbReference type="NCBI Taxonomy" id="34357"/>
    <lineage>
        <taxon>Eukaryota</taxon>
        <taxon>Fungi</taxon>
        <taxon>Dikarya</taxon>
        <taxon>Ascomycota</taxon>
        <taxon>Saccharomycotina</taxon>
        <taxon>Lipomycetes</taxon>
        <taxon>Lipomycetales</taxon>
        <taxon>Lipomycetaceae</taxon>
        <taxon>Lipomyces</taxon>
    </lineage>
</organism>
<accession>A0ACC3ST68</accession>